<name>A0A080M3A9_9PROT</name>
<comment type="caution">
    <text evidence="1">The sequence shown here is derived from an EMBL/GenBank/DDBJ whole genome shotgun (WGS) entry which is preliminary data.</text>
</comment>
<organism evidence="1 2">
    <name type="scientific">Candidatus Accumulibacter phosphatis</name>
    <dbReference type="NCBI Taxonomy" id="327160"/>
    <lineage>
        <taxon>Bacteria</taxon>
        <taxon>Pseudomonadati</taxon>
        <taxon>Pseudomonadota</taxon>
        <taxon>Betaproteobacteria</taxon>
        <taxon>Candidatus Accumulibacter</taxon>
    </lineage>
</organism>
<proteinExistence type="predicted"/>
<accession>A0A080M3A9</accession>
<protein>
    <submittedName>
        <fullName evidence="1">CRISPR-associated protein/csb1, Dpsyc system</fullName>
    </submittedName>
</protein>
<evidence type="ECO:0000313" key="1">
    <source>
        <dbReference type="EMBL" id="KFB71619.1"/>
    </source>
</evidence>
<dbReference type="AlphaFoldDB" id="A0A080M3A9"/>
<evidence type="ECO:0000313" key="2">
    <source>
        <dbReference type="Proteomes" id="UP000020077"/>
    </source>
</evidence>
<dbReference type="Pfam" id="PF09617">
    <property type="entry name" value="Cas_GSU0053"/>
    <property type="match status" value="1"/>
</dbReference>
<dbReference type="InterPro" id="IPR013403">
    <property type="entry name" value="CRISPR-assoc_prot_Csb1/Cas7u"/>
</dbReference>
<sequence>MEWSIIRLPTMTNDQETSMPDLYTTVRAAVTEAAGISVNATLAALAGSRHVLPPTYADAPHKHNMTEPDAHGVAAWVSIDSAASFANRMEDQLKRADFGLDPLRVHVAGRTLSTLQIPHRAYDAILRDSSLNGESFRNTAIGQAVIAACPADASALLRYDPAVLLFGGWDSTQTGQRTNSGSKWPACVSVEICGGNALLVQRAGNRMDPLGMEGSAQDIVEEADGTWRLALKADEKIPAKTAKAKDTFPRRVKPSEINHGNALSLDPKGVLVEEIKLSGALSLTRLRRYRFGGTAEQDIAARTALALMGIYGIAAVIEDGLDLRRDCELVADSVAWAIRGTGSSEPLAVTVADARQALERALADIDLASPVLFTADHNLEQLIARSR</sequence>
<dbReference type="NCBIfam" id="TIGR02570">
    <property type="entry name" value="cas7_GSU0053"/>
    <property type="match status" value="1"/>
</dbReference>
<dbReference type="EMBL" id="JDVG02000516">
    <property type="protein sequence ID" value="KFB71619.1"/>
    <property type="molecule type" value="Genomic_DNA"/>
</dbReference>
<dbReference type="Proteomes" id="UP000020077">
    <property type="component" value="Unassembled WGS sequence"/>
</dbReference>
<gene>
    <name evidence="1" type="ORF">AW09_003234</name>
</gene>
<reference evidence="1 2" key="1">
    <citation type="submission" date="2014-02" db="EMBL/GenBank/DDBJ databases">
        <title>Expanding our view of genomic diversity in Candidatus Accumulibacter clades.</title>
        <authorList>
            <person name="Skennerton C.T."/>
            <person name="Barr J.J."/>
            <person name="Slater F.R."/>
            <person name="Bond P.L."/>
            <person name="Tyson G.W."/>
        </authorList>
    </citation>
    <scope>NUCLEOTIDE SEQUENCE [LARGE SCALE GENOMIC DNA]</scope>
    <source>
        <strain evidence="2">BA-91</strain>
    </source>
</reference>